<name>A0ABU7E3Z0_9TELE</name>
<evidence type="ECO:0000313" key="3">
    <source>
        <dbReference type="Proteomes" id="UP001352852"/>
    </source>
</evidence>
<sequence>MCNRAMFRLHLSVEKPDSQTYVDANFDISLSAACFMLGIIFQNWFLLSKHISMSSSQSSVISNWEAASSVTKRAFKQSAKWVDEKCYLRSFLFQVIKPFHAT</sequence>
<organism evidence="2 3">
    <name type="scientific">Characodon lateralis</name>
    <dbReference type="NCBI Taxonomy" id="208331"/>
    <lineage>
        <taxon>Eukaryota</taxon>
        <taxon>Metazoa</taxon>
        <taxon>Chordata</taxon>
        <taxon>Craniata</taxon>
        <taxon>Vertebrata</taxon>
        <taxon>Euteleostomi</taxon>
        <taxon>Actinopterygii</taxon>
        <taxon>Neopterygii</taxon>
        <taxon>Teleostei</taxon>
        <taxon>Neoteleostei</taxon>
        <taxon>Acanthomorphata</taxon>
        <taxon>Ovalentaria</taxon>
        <taxon>Atherinomorphae</taxon>
        <taxon>Cyprinodontiformes</taxon>
        <taxon>Goodeidae</taxon>
        <taxon>Characodon</taxon>
    </lineage>
</organism>
<comment type="caution">
    <text evidence="2">The sequence shown here is derived from an EMBL/GenBank/DDBJ whole genome shotgun (WGS) entry which is preliminary data.</text>
</comment>
<accession>A0ABU7E3Z0</accession>
<keyword evidence="1" id="KW-0472">Membrane</keyword>
<keyword evidence="1" id="KW-0812">Transmembrane</keyword>
<feature type="transmembrane region" description="Helical" evidence="1">
    <location>
        <begin position="28"/>
        <end position="47"/>
    </location>
</feature>
<keyword evidence="3" id="KW-1185">Reference proteome</keyword>
<gene>
    <name evidence="2" type="ORF">CHARACLAT_027182</name>
</gene>
<protein>
    <submittedName>
        <fullName evidence="2">Uncharacterized protein</fullName>
    </submittedName>
</protein>
<evidence type="ECO:0000313" key="2">
    <source>
        <dbReference type="EMBL" id="MED6281961.1"/>
    </source>
</evidence>
<evidence type="ECO:0000256" key="1">
    <source>
        <dbReference type="SAM" id="Phobius"/>
    </source>
</evidence>
<reference evidence="2 3" key="1">
    <citation type="submission" date="2021-06" db="EMBL/GenBank/DDBJ databases">
        <authorList>
            <person name="Palmer J.M."/>
        </authorList>
    </citation>
    <scope>NUCLEOTIDE SEQUENCE [LARGE SCALE GENOMIC DNA]</scope>
    <source>
        <strain evidence="2 3">CL_MEX2019</strain>
        <tissue evidence="2">Muscle</tissue>
    </source>
</reference>
<keyword evidence="1" id="KW-1133">Transmembrane helix</keyword>
<proteinExistence type="predicted"/>
<dbReference type="Proteomes" id="UP001352852">
    <property type="component" value="Unassembled WGS sequence"/>
</dbReference>
<dbReference type="EMBL" id="JAHUTJ010044377">
    <property type="protein sequence ID" value="MED6281961.1"/>
    <property type="molecule type" value="Genomic_DNA"/>
</dbReference>